<evidence type="ECO:0000256" key="2">
    <source>
        <dbReference type="SAM" id="Phobius"/>
    </source>
</evidence>
<feature type="non-terminal residue" evidence="3">
    <location>
        <position position="205"/>
    </location>
</feature>
<dbReference type="InterPro" id="IPR052860">
    <property type="entry name" value="NRL-GPCR1"/>
</dbReference>
<evidence type="ECO:0008006" key="5">
    <source>
        <dbReference type="Google" id="ProtNLM"/>
    </source>
</evidence>
<organism evidence="3 4">
    <name type="scientific">Pristionchus mayeri</name>
    <dbReference type="NCBI Taxonomy" id="1317129"/>
    <lineage>
        <taxon>Eukaryota</taxon>
        <taxon>Metazoa</taxon>
        <taxon>Ecdysozoa</taxon>
        <taxon>Nematoda</taxon>
        <taxon>Chromadorea</taxon>
        <taxon>Rhabditida</taxon>
        <taxon>Rhabditina</taxon>
        <taxon>Diplogasteromorpha</taxon>
        <taxon>Diplogasteroidea</taxon>
        <taxon>Neodiplogasteridae</taxon>
        <taxon>Pristionchus</taxon>
    </lineage>
</organism>
<protein>
    <recommendedName>
        <fullName evidence="5">G protein-coupled receptor</fullName>
    </recommendedName>
</protein>
<dbReference type="GO" id="GO:0007606">
    <property type="term" value="P:sensory perception of chemical stimulus"/>
    <property type="evidence" value="ECO:0007669"/>
    <property type="project" value="InterPro"/>
</dbReference>
<feature type="transmembrane region" description="Helical" evidence="2">
    <location>
        <begin position="29"/>
        <end position="47"/>
    </location>
</feature>
<accession>A0AAN5C4T8</accession>
<feature type="non-terminal residue" evidence="3">
    <location>
        <position position="1"/>
    </location>
</feature>
<keyword evidence="4" id="KW-1185">Reference proteome</keyword>
<feature type="transmembrane region" description="Helical" evidence="2">
    <location>
        <begin position="131"/>
        <end position="149"/>
    </location>
</feature>
<keyword evidence="2" id="KW-0812">Transmembrane</keyword>
<evidence type="ECO:0000313" key="4">
    <source>
        <dbReference type="Proteomes" id="UP001328107"/>
    </source>
</evidence>
<comment type="similarity">
    <text evidence="1">Belongs to the nematode receptor-like protein sre family.</text>
</comment>
<proteinExistence type="inferred from homology"/>
<dbReference type="Pfam" id="PF03125">
    <property type="entry name" value="Sre"/>
    <property type="match status" value="1"/>
</dbReference>
<keyword evidence="2" id="KW-1133">Transmembrane helix</keyword>
<reference evidence="4" key="1">
    <citation type="submission" date="2022-10" db="EMBL/GenBank/DDBJ databases">
        <title>Genome assembly of Pristionchus species.</title>
        <authorList>
            <person name="Yoshida K."/>
            <person name="Sommer R.J."/>
        </authorList>
    </citation>
    <scope>NUCLEOTIDE SEQUENCE [LARGE SCALE GENOMIC DNA]</scope>
    <source>
        <strain evidence="4">RS5460</strain>
    </source>
</reference>
<evidence type="ECO:0000256" key="1">
    <source>
        <dbReference type="ARBA" id="ARBA00006803"/>
    </source>
</evidence>
<dbReference type="EMBL" id="BTRK01000002">
    <property type="protein sequence ID" value="GMR37368.1"/>
    <property type="molecule type" value="Genomic_DNA"/>
</dbReference>
<name>A0AAN5C4T8_9BILA</name>
<dbReference type="PANTHER" id="PTHR47521">
    <property type="entry name" value="SERPENTINE RECEPTOR, CLASS E (EPSILON)-RELATED"/>
    <property type="match status" value="1"/>
</dbReference>
<dbReference type="InterPro" id="IPR004151">
    <property type="entry name" value="7TM_GPCR_serpentine_rcpt_Sre"/>
</dbReference>
<gene>
    <name evidence="3" type="ORF">PMAYCL1PPCAC_07563</name>
</gene>
<sequence length="205" mass="24046">YEKASPSTRWILVIVEAANIVPAVLNASLWMLGFIDVAINTAINFVLNNFSRIVYFMTYRKNVMALNEINRGEISFDSYSVARSFQLRENVMVMRYFVSVALPSVAVSFPCFVYFAFHQFGPSEWILPRKITYSLFDLHVILFRLVYLYREITVNDTILKEFKKINLITCLIRFLPHSRRVNPYKDRSESFRAEDNTQSYFDQLS</sequence>
<keyword evidence="2" id="KW-0472">Membrane</keyword>
<feature type="transmembrane region" description="Helical" evidence="2">
    <location>
        <begin position="93"/>
        <end position="116"/>
    </location>
</feature>
<comment type="caution">
    <text evidence="3">The sequence shown here is derived from an EMBL/GenBank/DDBJ whole genome shotgun (WGS) entry which is preliminary data.</text>
</comment>
<evidence type="ECO:0000313" key="3">
    <source>
        <dbReference type="EMBL" id="GMR37368.1"/>
    </source>
</evidence>
<dbReference type="PANTHER" id="PTHR47521:SF7">
    <property type="entry name" value="SERPENTINE RECEPTOR CLASS EPSILON-6"/>
    <property type="match status" value="1"/>
</dbReference>
<dbReference type="GO" id="GO:0016020">
    <property type="term" value="C:membrane"/>
    <property type="evidence" value="ECO:0007669"/>
    <property type="project" value="InterPro"/>
</dbReference>
<dbReference type="AlphaFoldDB" id="A0AAN5C4T8"/>
<dbReference type="Proteomes" id="UP001328107">
    <property type="component" value="Unassembled WGS sequence"/>
</dbReference>